<evidence type="ECO:0000313" key="2">
    <source>
        <dbReference type="EMBL" id="WDF66991.1"/>
    </source>
</evidence>
<organism evidence="2 3">
    <name type="scientific">Sphingobacterium oryzagri</name>
    <dbReference type="NCBI Taxonomy" id="3025669"/>
    <lineage>
        <taxon>Bacteria</taxon>
        <taxon>Pseudomonadati</taxon>
        <taxon>Bacteroidota</taxon>
        <taxon>Sphingobacteriia</taxon>
        <taxon>Sphingobacteriales</taxon>
        <taxon>Sphingobacteriaceae</taxon>
        <taxon>Sphingobacterium</taxon>
    </lineage>
</organism>
<protein>
    <submittedName>
        <fullName evidence="2">Outer membrane beta-barrel protein</fullName>
    </submittedName>
</protein>
<proteinExistence type="predicted"/>
<feature type="domain" description="Outer membrane protein beta-barrel" evidence="1">
    <location>
        <begin position="23"/>
        <end position="195"/>
    </location>
</feature>
<dbReference type="InterPro" id="IPR025665">
    <property type="entry name" value="Beta-barrel_OMP_2"/>
</dbReference>
<name>A0ABY7WBF7_9SPHI</name>
<dbReference type="Proteomes" id="UP001221558">
    <property type="component" value="Chromosome"/>
</dbReference>
<gene>
    <name evidence="2" type="ORF">PQ465_11810</name>
</gene>
<dbReference type="RefSeq" id="WP_274265727.1">
    <property type="nucleotide sequence ID" value="NZ_CP117880.1"/>
</dbReference>
<evidence type="ECO:0000313" key="3">
    <source>
        <dbReference type="Proteomes" id="UP001221558"/>
    </source>
</evidence>
<dbReference type="Pfam" id="PF13568">
    <property type="entry name" value="OMP_b-brl_2"/>
    <property type="match status" value="1"/>
</dbReference>
<keyword evidence="3" id="KW-1185">Reference proteome</keyword>
<dbReference type="EMBL" id="CP117880">
    <property type="protein sequence ID" value="WDF66991.1"/>
    <property type="molecule type" value="Genomic_DNA"/>
</dbReference>
<reference evidence="2 3" key="1">
    <citation type="submission" date="2023-02" db="EMBL/GenBank/DDBJ databases">
        <title>Genome sequence of Sphingobacterium sp. KACC 22765.</title>
        <authorList>
            <person name="Kim S."/>
            <person name="Heo J."/>
            <person name="Kwon S.-W."/>
        </authorList>
    </citation>
    <scope>NUCLEOTIDE SEQUENCE [LARGE SCALE GENOMIC DNA]</scope>
    <source>
        <strain evidence="2 3">KACC 22765</strain>
    </source>
</reference>
<evidence type="ECO:0000259" key="1">
    <source>
        <dbReference type="Pfam" id="PF13568"/>
    </source>
</evidence>
<sequence>MSRYYSWLVMVFAMFFLVNIGYAQSVAVKFTGGASVSRAQTNLLLANQHIQPGYGYLVEGGLSVPLRRTLSLAADLRYRVAQYAIVNSTQPVIQTNYRDGFLELPVFLHYKVFTFLRMDFSVQAGVYGSYWLHSRSTGLYANLFDSSWNPDNETEVIGLERRIANISLADGYRRLGFGIAGGVGIKRGISKKIQVGLQGVVQGDLTNRLDNDQFNTRYQHIALNGSIWYTISHLK</sequence>
<accession>A0ABY7WBF7</accession>